<dbReference type="GO" id="GO:0006235">
    <property type="term" value="P:dTTP biosynthetic process"/>
    <property type="evidence" value="ECO:0007669"/>
    <property type="project" value="UniProtKB-UniRule"/>
</dbReference>
<dbReference type="SUPFAM" id="SSF52540">
    <property type="entry name" value="P-loop containing nucleoside triphosphate hydrolases"/>
    <property type="match status" value="1"/>
</dbReference>
<dbReference type="Proteomes" id="UP000319576">
    <property type="component" value="Chromosome"/>
</dbReference>
<comment type="similarity">
    <text evidence="1 12">Belongs to the thymidylate kinase family.</text>
</comment>
<dbReference type="Gene3D" id="3.40.50.300">
    <property type="entry name" value="P-loop containing nucleotide triphosphate hydrolases"/>
    <property type="match status" value="1"/>
</dbReference>
<dbReference type="GO" id="GO:0004798">
    <property type="term" value="F:dTMP kinase activity"/>
    <property type="evidence" value="ECO:0007669"/>
    <property type="project" value="UniProtKB-UniRule"/>
</dbReference>
<evidence type="ECO:0000256" key="1">
    <source>
        <dbReference type="ARBA" id="ARBA00009776"/>
    </source>
</evidence>
<protein>
    <recommendedName>
        <fullName evidence="3 12">Thymidylate kinase</fullName>
        <ecNumber evidence="2 12">2.7.4.9</ecNumber>
    </recommendedName>
    <alternativeName>
        <fullName evidence="9 12">dTMP kinase</fullName>
    </alternativeName>
</protein>
<dbReference type="EMBL" id="CP036273">
    <property type="protein sequence ID" value="QDU22886.1"/>
    <property type="molecule type" value="Genomic_DNA"/>
</dbReference>
<keyword evidence="4 12" id="KW-0808">Transferase</keyword>
<evidence type="ECO:0000313" key="14">
    <source>
        <dbReference type="EMBL" id="QDU22886.1"/>
    </source>
</evidence>
<sequence length="216" mass="23255">MPKPAFLSLDGPDGTGKSTQHALLVDWLAAQGVPVTACTDPGGTALGQQLRQLLLFGRDHRIALPAEAMLFMASRAQLVEEVIRPALARGEVVVADRYTLANVVYQGHAGGLNPKDLWAVGRVATGGLDPDLTLVFDADLDVALARRTRAADRLEERDREYQEAVRRGFLYEAGVRPGPYQIVDATPDLATVQQAVRAKVARLLTDFGWSVTEAGG</sequence>
<feature type="domain" description="Thymidylate kinase-like" evidence="13">
    <location>
        <begin position="9"/>
        <end position="195"/>
    </location>
</feature>
<dbReference type="KEGG" id="uli:ETAA1_48750"/>
<evidence type="ECO:0000256" key="8">
    <source>
        <dbReference type="ARBA" id="ARBA00022840"/>
    </source>
</evidence>
<organism evidence="14 15">
    <name type="scientific">Urbifossiella limnaea</name>
    <dbReference type="NCBI Taxonomy" id="2528023"/>
    <lineage>
        <taxon>Bacteria</taxon>
        <taxon>Pseudomonadati</taxon>
        <taxon>Planctomycetota</taxon>
        <taxon>Planctomycetia</taxon>
        <taxon>Gemmatales</taxon>
        <taxon>Gemmataceae</taxon>
        <taxon>Urbifossiella</taxon>
    </lineage>
</organism>
<evidence type="ECO:0000256" key="7">
    <source>
        <dbReference type="ARBA" id="ARBA00022777"/>
    </source>
</evidence>
<evidence type="ECO:0000259" key="13">
    <source>
        <dbReference type="Pfam" id="PF02223"/>
    </source>
</evidence>
<dbReference type="Pfam" id="PF02223">
    <property type="entry name" value="Thymidylate_kin"/>
    <property type="match status" value="1"/>
</dbReference>
<dbReference type="FunFam" id="3.40.50.300:FF:000225">
    <property type="entry name" value="Thymidylate kinase"/>
    <property type="match status" value="1"/>
</dbReference>
<dbReference type="EC" id="2.7.4.9" evidence="2 12"/>
<dbReference type="GO" id="GO:0005829">
    <property type="term" value="C:cytosol"/>
    <property type="evidence" value="ECO:0007669"/>
    <property type="project" value="TreeGrafter"/>
</dbReference>
<gene>
    <name evidence="12 14" type="primary">tmk</name>
    <name evidence="14" type="ORF">ETAA1_48750</name>
</gene>
<dbReference type="InterPro" id="IPR018094">
    <property type="entry name" value="Thymidylate_kinase"/>
</dbReference>
<dbReference type="InterPro" id="IPR027417">
    <property type="entry name" value="P-loop_NTPase"/>
</dbReference>
<dbReference type="CDD" id="cd01672">
    <property type="entry name" value="TMPK"/>
    <property type="match status" value="1"/>
</dbReference>
<evidence type="ECO:0000256" key="2">
    <source>
        <dbReference type="ARBA" id="ARBA00012980"/>
    </source>
</evidence>
<keyword evidence="7 12" id="KW-0418">Kinase</keyword>
<evidence type="ECO:0000256" key="5">
    <source>
        <dbReference type="ARBA" id="ARBA00022727"/>
    </source>
</evidence>
<proteinExistence type="inferred from homology"/>
<keyword evidence="8 12" id="KW-0067">ATP-binding</keyword>
<accession>A0A517XZF2</accession>
<evidence type="ECO:0000256" key="10">
    <source>
        <dbReference type="ARBA" id="ARBA00048743"/>
    </source>
</evidence>
<dbReference type="GO" id="GO:0006227">
    <property type="term" value="P:dUDP biosynthetic process"/>
    <property type="evidence" value="ECO:0007669"/>
    <property type="project" value="TreeGrafter"/>
</dbReference>
<dbReference type="PANTHER" id="PTHR10344:SF4">
    <property type="entry name" value="UMP-CMP KINASE 2, MITOCHONDRIAL"/>
    <property type="match status" value="1"/>
</dbReference>
<dbReference type="AlphaFoldDB" id="A0A517XZF2"/>
<evidence type="ECO:0000256" key="3">
    <source>
        <dbReference type="ARBA" id="ARBA00017144"/>
    </source>
</evidence>
<evidence type="ECO:0000256" key="4">
    <source>
        <dbReference type="ARBA" id="ARBA00022679"/>
    </source>
</evidence>
<dbReference type="GO" id="GO:0006233">
    <property type="term" value="P:dTDP biosynthetic process"/>
    <property type="evidence" value="ECO:0007669"/>
    <property type="project" value="InterPro"/>
</dbReference>
<reference evidence="14 15" key="1">
    <citation type="submission" date="2019-02" db="EMBL/GenBank/DDBJ databases">
        <title>Deep-cultivation of Planctomycetes and their phenomic and genomic characterization uncovers novel biology.</title>
        <authorList>
            <person name="Wiegand S."/>
            <person name="Jogler M."/>
            <person name="Boedeker C."/>
            <person name="Pinto D."/>
            <person name="Vollmers J."/>
            <person name="Rivas-Marin E."/>
            <person name="Kohn T."/>
            <person name="Peeters S.H."/>
            <person name="Heuer A."/>
            <person name="Rast P."/>
            <person name="Oberbeckmann S."/>
            <person name="Bunk B."/>
            <person name="Jeske O."/>
            <person name="Meyerdierks A."/>
            <person name="Storesund J.E."/>
            <person name="Kallscheuer N."/>
            <person name="Luecker S."/>
            <person name="Lage O.M."/>
            <person name="Pohl T."/>
            <person name="Merkel B.J."/>
            <person name="Hornburger P."/>
            <person name="Mueller R.-W."/>
            <person name="Bruemmer F."/>
            <person name="Labrenz M."/>
            <person name="Spormann A.M."/>
            <person name="Op den Camp H."/>
            <person name="Overmann J."/>
            <person name="Amann R."/>
            <person name="Jetten M.S.M."/>
            <person name="Mascher T."/>
            <person name="Medema M.H."/>
            <person name="Devos D.P."/>
            <person name="Kaster A.-K."/>
            <person name="Ovreas L."/>
            <person name="Rohde M."/>
            <person name="Galperin M.Y."/>
            <person name="Jogler C."/>
        </authorList>
    </citation>
    <scope>NUCLEOTIDE SEQUENCE [LARGE SCALE GENOMIC DNA]</scope>
    <source>
        <strain evidence="14 15">ETA_A1</strain>
    </source>
</reference>
<name>A0A517XZF2_9BACT</name>
<evidence type="ECO:0000256" key="6">
    <source>
        <dbReference type="ARBA" id="ARBA00022741"/>
    </source>
</evidence>
<keyword evidence="15" id="KW-1185">Reference proteome</keyword>
<keyword evidence="5 12" id="KW-0545">Nucleotide biosynthesis</keyword>
<keyword evidence="6 12" id="KW-0547">Nucleotide-binding</keyword>
<dbReference type="HAMAP" id="MF_00165">
    <property type="entry name" value="Thymidylate_kinase"/>
    <property type="match status" value="1"/>
</dbReference>
<dbReference type="RefSeq" id="WP_145242998.1">
    <property type="nucleotide sequence ID" value="NZ_CP036273.1"/>
</dbReference>
<dbReference type="OrthoDB" id="9774907at2"/>
<dbReference type="PANTHER" id="PTHR10344">
    <property type="entry name" value="THYMIDYLATE KINASE"/>
    <property type="match status" value="1"/>
</dbReference>
<evidence type="ECO:0000313" key="15">
    <source>
        <dbReference type="Proteomes" id="UP000319576"/>
    </source>
</evidence>
<evidence type="ECO:0000256" key="12">
    <source>
        <dbReference type="HAMAP-Rule" id="MF_00165"/>
    </source>
</evidence>
<evidence type="ECO:0000256" key="11">
    <source>
        <dbReference type="ARBA" id="ARBA00057735"/>
    </source>
</evidence>
<dbReference type="InterPro" id="IPR039430">
    <property type="entry name" value="Thymidylate_kin-like_dom"/>
</dbReference>
<dbReference type="NCBIfam" id="TIGR00041">
    <property type="entry name" value="DTMP_kinase"/>
    <property type="match status" value="1"/>
</dbReference>
<evidence type="ECO:0000256" key="9">
    <source>
        <dbReference type="ARBA" id="ARBA00029962"/>
    </source>
</evidence>
<feature type="binding site" evidence="12">
    <location>
        <begin position="11"/>
        <end position="18"/>
    </location>
    <ligand>
        <name>ATP</name>
        <dbReference type="ChEBI" id="CHEBI:30616"/>
    </ligand>
</feature>
<comment type="catalytic activity">
    <reaction evidence="10 12">
        <text>dTMP + ATP = dTDP + ADP</text>
        <dbReference type="Rhea" id="RHEA:13517"/>
        <dbReference type="ChEBI" id="CHEBI:30616"/>
        <dbReference type="ChEBI" id="CHEBI:58369"/>
        <dbReference type="ChEBI" id="CHEBI:63528"/>
        <dbReference type="ChEBI" id="CHEBI:456216"/>
        <dbReference type="EC" id="2.7.4.9"/>
    </reaction>
</comment>
<dbReference type="GO" id="GO:0005524">
    <property type="term" value="F:ATP binding"/>
    <property type="evidence" value="ECO:0007669"/>
    <property type="project" value="UniProtKB-UniRule"/>
</dbReference>
<comment type="function">
    <text evidence="11 12">Phosphorylation of dTMP to form dTDP in both de novo and salvage pathways of dTTP synthesis.</text>
</comment>